<keyword evidence="3" id="KW-1185">Reference proteome</keyword>
<dbReference type="InterPro" id="IPR029058">
    <property type="entry name" value="AB_hydrolase_fold"/>
</dbReference>
<proteinExistence type="predicted"/>
<dbReference type="SUPFAM" id="SSF53474">
    <property type="entry name" value="alpha/beta-Hydrolases"/>
    <property type="match status" value="1"/>
</dbReference>
<dbReference type="PANTHER" id="PTHR43798:SF33">
    <property type="entry name" value="HYDROLASE, PUTATIVE (AFU_ORTHOLOGUE AFUA_2G14860)-RELATED"/>
    <property type="match status" value="1"/>
</dbReference>
<comment type="caution">
    <text evidence="2">The sequence shown here is derived from an EMBL/GenBank/DDBJ whole genome shotgun (WGS) entry which is preliminary data.</text>
</comment>
<dbReference type="PANTHER" id="PTHR43798">
    <property type="entry name" value="MONOACYLGLYCEROL LIPASE"/>
    <property type="match status" value="1"/>
</dbReference>
<dbReference type="Gene3D" id="3.40.50.1820">
    <property type="entry name" value="alpha/beta hydrolase"/>
    <property type="match status" value="1"/>
</dbReference>
<dbReference type="PRINTS" id="PR00111">
    <property type="entry name" value="ABHYDROLASE"/>
</dbReference>
<dbReference type="EMBL" id="QLMA01000008">
    <property type="protein sequence ID" value="RAJ76609.1"/>
    <property type="molecule type" value="Genomic_DNA"/>
</dbReference>
<dbReference type="RefSeq" id="WP_111594334.1">
    <property type="nucleotide sequence ID" value="NZ_QLMA01000008.1"/>
</dbReference>
<dbReference type="Pfam" id="PF00561">
    <property type="entry name" value="Abhydrolase_1"/>
    <property type="match status" value="1"/>
</dbReference>
<organism evidence="2 3">
    <name type="scientific">Chitinophaga dinghuensis</name>
    <dbReference type="NCBI Taxonomy" id="1539050"/>
    <lineage>
        <taxon>Bacteria</taxon>
        <taxon>Pseudomonadati</taxon>
        <taxon>Bacteroidota</taxon>
        <taxon>Chitinophagia</taxon>
        <taxon>Chitinophagales</taxon>
        <taxon>Chitinophagaceae</taxon>
        <taxon>Chitinophaga</taxon>
    </lineage>
</organism>
<dbReference type="AlphaFoldDB" id="A0A327VRA1"/>
<name>A0A327VRA1_9BACT</name>
<reference evidence="2 3" key="1">
    <citation type="submission" date="2018-06" db="EMBL/GenBank/DDBJ databases">
        <title>Genomic Encyclopedia of Archaeal and Bacterial Type Strains, Phase II (KMG-II): from individual species to whole genera.</title>
        <authorList>
            <person name="Goeker M."/>
        </authorList>
    </citation>
    <scope>NUCLEOTIDE SEQUENCE [LARGE SCALE GENOMIC DNA]</scope>
    <source>
        <strain evidence="2 3">DSM 29821</strain>
    </source>
</reference>
<dbReference type="OrthoDB" id="9799612at2"/>
<protein>
    <submittedName>
        <fullName evidence="2">Pimeloyl-ACP methyl ester carboxylesterase</fullName>
    </submittedName>
</protein>
<dbReference type="GO" id="GO:0016020">
    <property type="term" value="C:membrane"/>
    <property type="evidence" value="ECO:0007669"/>
    <property type="project" value="TreeGrafter"/>
</dbReference>
<evidence type="ECO:0000313" key="2">
    <source>
        <dbReference type="EMBL" id="RAJ76609.1"/>
    </source>
</evidence>
<dbReference type="Proteomes" id="UP000249819">
    <property type="component" value="Unassembled WGS sequence"/>
</dbReference>
<dbReference type="InterPro" id="IPR050266">
    <property type="entry name" value="AB_hydrolase_sf"/>
</dbReference>
<evidence type="ECO:0000259" key="1">
    <source>
        <dbReference type="Pfam" id="PF00561"/>
    </source>
</evidence>
<gene>
    <name evidence="2" type="ORF">CLV59_108128</name>
</gene>
<dbReference type="InterPro" id="IPR000073">
    <property type="entry name" value="AB_hydrolase_1"/>
</dbReference>
<evidence type="ECO:0000313" key="3">
    <source>
        <dbReference type="Proteomes" id="UP000249819"/>
    </source>
</evidence>
<accession>A0A327VRA1</accession>
<sequence>MSWKTSVCEANNIQIHYTRTGGNKPPVILLHGLMTNGLCWTMLARELEKDYDVVMPDARGHGQSSAPEVGYQYNDLANDVVGLINVLRLPSPILIGHSMGGMTAAMVAAHQPNLLRGLILADPTFLSPSMQQEVYNSDVSDQHQQILNMPLEAVMAAAKVRHPHRSAEMIEIFSRARLQTNMAAFEVLRPPNPDYSQLINLITIPSLLLYGDKGVVTTEVATHLQSLNAKLQAAQISAAGHSVHMDQPEKFTMMVKAFLDTIVN</sequence>
<feature type="domain" description="AB hydrolase-1" evidence="1">
    <location>
        <begin position="25"/>
        <end position="247"/>
    </location>
</feature>